<reference evidence="1 2" key="1">
    <citation type="journal article" date="2018" name="Nat. Biotechnol.">
        <title>A standardized bacterial taxonomy based on genome phylogeny substantially revises the tree of life.</title>
        <authorList>
            <person name="Parks D.H."/>
            <person name="Chuvochina M."/>
            <person name="Waite D.W."/>
            <person name="Rinke C."/>
            <person name="Skarshewski A."/>
            <person name="Chaumeil P.A."/>
            <person name="Hugenholtz P."/>
        </authorList>
    </citation>
    <scope>NUCLEOTIDE SEQUENCE [LARGE SCALE GENOMIC DNA]</scope>
    <source>
        <strain evidence="1">UBA9049</strain>
    </source>
</reference>
<name>A0A3B8WKL6_MARNT</name>
<proteinExistence type="predicted"/>
<sequence>MEQIRKRHHLKAHERAAIDADLIKRKELRRRMAENAAEIVTLEVGVSARTIRKVDSLMEVGPAIFPRTDQAKLEEAFRRRRIYWLAREEFQSRYSDQAMMARHNISKTTLVRRQKQVYQQQTEQFRRAA</sequence>
<evidence type="ECO:0000313" key="1">
    <source>
        <dbReference type="EMBL" id="HAC30667.1"/>
    </source>
</evidence>
<accession>A0A3B8WKL6</accession>
<comment type="caution">
    <text evidence="1">The sequence shown here is derived from an EMBL/GenBank/DDBJ whole genome shotgun (WGS) entry which is preliminary data.</text>
</comment>
<protein>
    <submittedName>
        <fullName evidence="1">Uncharacterized protein</fullName>
    </submittedName>
</protein>
<gene>
    <name evidence="1" type="ORF">DCF82_23115</name>
</gene>
<organism evidence="1 2">
    <name type="scientific">Marinobacter nauticus</name>
    <name type="common">Marinobacter hydrocarbonoclasticus</name>
    <name type="synonym">Marinobacter aquaeolei</name>
    <dbReference type="NCBI Taxonomy" id="2743"/>
    <lineage>
        <taxon>Bacteria</taxon>
        <taxon>Pseudomonadati</taxon>
        <taxon>Pseudomonadota</taxon>
        <taxon>Gammaproteobacteria</taxon>
        <taxon>Pseudomonadales</taxon>
        <taxon>Marinobacteraceae</taxon>
        <taxon>Marinobacter</taxon>
    </lineage>
</organism>
<dbReference type="AlphaFoldDB" id="A0A3B8WKL6"/>
<dbReference type="EMBL" id="DLYI01000313">
    <property type="protein sequence ID" value="HAC30667.1"/>
    <property type="molecule type" value="Genomic_DNA"/>
</dbReference>
<dbReference type="Proteomes" id="UP000261325">
    <property type="component" value="Unassembled WGS sequence"/>
</dbReference>
<evidence type="ECO:0000313" key="2">
    <source>
        <dbReference type="Proteomes" id="UP000261325"/>
    </source>
</evidence>